<accession>A0ABY7APV9</accession>
<dbReference type="Pfam" id="PF13369">
    <property type="entry name" value="Transglut_core2"/>
    <property type="match status" value="1"/>
</dbReference>
<dbReference type="EMBL" id="CP109965">
    <property type="protein sequence ID" value="WAJ71355.1"/>
    <property type="molecule type" value="Genomic_DNA"/>
</dbReference>
<evidence type="ECO:0000256" key="1">
    <source>
        <dbReference type="ARBA" id="ARBA00007100"/>
    </source>
</evidence>
<evidence type="ECO:0000313" key="3">
    <source>
        <dbReference type="EMBL" id="WAJ71355.1"/>
    </source>
</evidence>
<dbReference type="Gene3D" id="1.25.40.10">
    <property type="entry name" value="Tetratricopeptide repeat domain"/>
    <property type="match status" value="1"/>
</dbReference>
<proteinExistence type="inferred from homology"/>
<dbReference type="SUPFAM" id="SSF48452">
    <property type="entry name" value="TPR-like"/>
    <property type="match status" value="1"/>
</dbReference>
<dbReference type="RefSeq" id="WP_268075831.1">
    <property type="nucleotide sequence ID" value="NZ_CP109965.1"/>
</dbReference>
<organism evidence="3 4">
    <name type="scientific">Catenovulum adriaticum</name>
    <dbReference type="NCBI Taxonomy" id="2984846"/>
    <lineage>
        <taxon>Bacteria</taxon>
        <taxon>Pseudomonadati</taxon>
        <taxon>Pseudomonadota</taxon>
        <taxon>Gammaproteobacteria</taxon>
        <taxon>Alteromonadales</taxon>
        <taxon>Alteromonadaceae</taxon>
        <taxon>Catenovulum</taxon>
    </lineage>
</organism>
<dbReference type="Pfam" id="PF13371">
    <property type="entry name" value="TPR_9"/>
    <property type="match status" value="1"/>
</dbReference>
<sequence>MYSPVHSQLEQLSAFLPASDISQAQKKFDDTVAQVQDKLQGIDDTIDKVQLILDIFYFDNLFCLSVNQPHNAGHNMASALAFHCAETPLLAVILVDLLRHAGVDADPVMAQAGALVRVSLSENQFIFIKADSGMSLDWSEVEQHIGLRSQDKLNKDDNKVKGPNDLTIADNKEIDLLLLNLFKSELIELAEFEQAFEVSQVLLELDPDNPYERRDRGFLLQQMDCDKLAVADYEFFIKQCPKDPVAQVLKTQLPNMQNHRRDIH</sequence>
<gene>
    <name evidence="3" type="ORF">OLW01_06040</name>
</gene>
<dbReference type="Proteomes" id="UP001163726">
    <property type="component" value="Chromosome"/>
</dbReference>
<evidence type="ECO:0000259" key="2">
    <source>
        <dbReference type="Pfam" id="PF13369"/>
    </source>
</evidence>
<comment type="similarity">
    <text evidence="1">Belongs to the UPF0162 family.</text>
</comment>
<protein>
    <submittedName>
        <fullName evidence="3">Tetratricopeptide repeat protein</fullName>
    </submittedName>
</protein>
<name>A0ABY7APV9_9ALTE</name>
<dbReference type="InterPro" id="IPR032698">
    <property type="entry name" value="SirB1_N"/>
</dbReference>
<feature type="domain" description="Protein SirB1 N-terminal" evidence="2">
    <location>
        <begin position="23"/>
        <end position="173"/>
    </location>
</feature>
<evidence type="ECO:0000313" key="4">
    <source>
        <dbReference type="Proteomes" id="UP001163726"/>
    </source>
</evidence>
<reference evidence="3" key="1">
    <citation type="submission" date="2022-10" db="EMBL/GenBank/DDBJ databases">
        <title>Catenovulum adriacola sp. nov. isolated in the Harbour of Susak.</title>
        <authorList>
            <person name="Schoch T."/>
            <person name="Reich S.J."/>
            <person name="Stoeferle S."/>
            <person name="Flaiz M."/>
            <person name="Kazda M."/>
            <person name="Riedel C.U."/>
            <person name="Duerre P."/>
        </authorList>
    </citation>
    <scope>NUCLEOTIDE SEQUENCE</scope>
    <source>
        <strain evidence="3">TS8</strain>
    </source>
</reference>
<dbReference type="InterPro" id="IPR011990">
    <property type="entry name" value="TPR-like_helical_dom_sf"/>
</dbReference>
<keyword evidence="4" id="KW-1185">Reference proteome</keyword>